<dbReference type="InterPro" id="IPR036682">
    <property type="entry name" value="OS_D_A10/PebIII_sf"/>
</dbReference>
<keyword evidence="1" id="KW-0732">Signal</keyword>
<dbReference type="PANTHER" id="PTHR11257:SF11">
    <property type="entry name" value="CHEMOSENSORY PROTEIN 17"/>
    <property type="match status" value="1"/>
</dbReference>
<feature type="signal peptide" evidence="1">
    <location>
        <begin position="1"/>
        <end position="28"/>
    </location>
</feature>
<feature type="chain" id="PRO_5047279423" description="Chemosensory protein" evidence="1">
    <location>
        <begin position="29"/>
        <end position="246"/>
    </location>
</feature>
<reference evidence="2 3" key="1">
    <citation type="submission" date="2024-08" db="EMBL/GenBank/DDBJ databases">
        <authorList>
            <person name="Cucini C."/>
            <person name="Frati F."/>
        </authorList>
    </citation>
    <scope>NUCLEOTIDE SEQUENCE [LARGE SCALE GENOMIC DNA]</scope>
</reference>
<dbReference type="PANTHER" id="PTHR11257">
    <property type="entry name" value="CHEMOSENSORY PROTEIN-RELATED"/>
    <property type="match status" value="1"/>
</dbReference>
<protein>
    <recommendedName>
        <fullName evidence="4">Chemosensory protein</fullName>
    </recommendedName>
</protein>
<dbReference type="SUPFAM" id="SSF100910">
    <property type="entry name" value="Chemosensory protein Csp2"/>
    <property type="match status" value="1"/>
</dbReference>
<organism evidence="2 3">
    <name type="scientific">Orchesella dallaii</name>
    <dbReference type="NCBI Taxonomy" id="48710"/>
    <lineage>
        <taxon>Eukaryota</taxon>
        <taxon>Metazoa</taxon>
        <taxon>Ecdysozoa</taxon>
        <taxon>Arthropoda</taxon>
        <taxon>Hexapoda</taxon>
        <taxon>Collembola</taxon>
        <taxon>Entomobryomorpha</taxon>
        <taxon>Entomobryoidea</taxon>
        <taxon>Orchesellidae</taxon>
        <taxon>Orchesellinae</taxon>
        <taxon>Orchesella</taxon>
    </lineage>
</organism>
<dbReference type="Proteomes" id="UP001642540">
    <property type="component" value="Unassembled WGS sequence"/>
</dbReference>
<dbReference type="EMBL" id="CAXLJM020000022">
    <property type="protein sequence ID" value="CAL8088133.1"/>
    <property type="molecule type" value="Genomic_DNA"/>
</dbReference>
<accession>A0ABP1Q6Z3</accession>
<gene>
    <name evidence="2" type="ORF">ODALV1_LOCUS6958</name>
</gene>
<evidence type="ECO:0008006" key="4">
    <source>
        <dbReference type="Google" id="ProtNLM"/>
    </source>
</evidence>
<dbReference type="Gene3D" id="1.10.2080.10">
    <property type="entry name" value="Insect odorant-binding protein A10/Ejaculatory bulb-specific protein 3"/>
    <property type="match status" value="1"/>
</dbReference>
<comment type="caution">
    <text evidence="2">The sequence shown here is derived from an EMBL/GenBank/DDBJ whole genome shotgun (WGS) entry which is preliminary data.</text>
</comment>
<keyword evidence="3" id="KW-1185">Reference proteome</keyword>
<sequence>MMRKCGRQGVCMLIACTVSLAILSSVSGQLQQDDGGMLVAYYDVPPPGPQMYQGGPRSPRSILQNFAVDRMLKDKGFVRSIINCVLDKGPCESNGRKLRLMAPEILRGQCPGCSRTVHNQIRKVISHVQRNFPVEWSEVTRRFMSYNNPTGQGYGQPNYNPDPNMNMYQNMYDGPYEGFHRYANKCCSIIGTWDTSSLSSQPSHNQPRCAHPGFNFQAGARAHSPLLFNGKVEEALEGERLNKDND</sequence>
<evidence type="ECO:0000256" key="1">
    <source>
        <dbReference type="SAM" id="SignalP"/>
    </source>
</evidence>
<evidence type="ECO:0000313" key="3">
    <source>
        <dbReference type="Proteomes" id="UP001642540"/>
    </source>
</evidence>
<dbReference type="InterPro" id="IPR005055">
    <property type="entry name" value="A10/PebIII"/>
</dbReference>
<dbReference type="Pfam" id="PF03392">
    <property type="entry name" value="OS-D"/>
    <property type="match status" value="1"/>
</dbReference>
<evidence type="ECO:0000313" key="2">
    <source>
        <dbReference type="EMBL" id="CAL8088133.1"/>
    </source>
</evidence>
<name>A0ABP1Q6Z3_9HEXA</name>
<proteinExistence type="predicted"/>